<dbReference type="GO" id="GO:0005829">
    <property type="term" value="C:cytosol"/>
    <property type="evidence" value="ECO:0007669"/>
    <property type="project" value="UniProtKB-ARBA"/>
</dbReference>
<evidence type="ECO:0000256" key="4">
    <source>
        <dbReference type="ARBA" id="ARBA00022801"/>
    </source>
</evidence>
<dbReference type="InterPro" id="IPR045666">
    <property type="entry name" value="OpdA_N"/>
</dbReference>
<evidence type="ECO:0000256" key="8">
    <source>
        <dbReference type="ARBA" id="ARBA00026100"/>
    </source>
</evidence>
<evidence type="ECO:0000256" key="9">
    <source>
        <dbReference type="RuleBase" id="RU003435"/>
    </source>
</evidence>
<evidence type="ECO:0000256" key="7">
    <source>
        <dbReference type="ARBA" id="ARBA00024603"/>
    </source>
</evidence>
<dbReference type="InterPro" id="IPR024079">
    <property type="entry name" value="MetalloPept_cat_dom_sf"/>
</dbReference>
<dbReference type="InterPro" id="IPR034005">
    <property type="entry name" value="M3A_DCP"/>
</dbReference>
<dbReference type="EC" id="3.4.24.70" evidence="8"/>
<keyword evidence="13" id="KW-1185">Reference proteome</keyword>
<dbReference type="SUPFAM" id="SSF55486">
    <property type="entry name" value="Metalloproteases ('zincins'), catalytic domain"/>
    <property type="match status" value="1"/>
</dbReference>
<name>A0A553JQ44_SHEHA</name>
<feature type="domain" description="Peptidase M3A/M3B catalytic" evidence="10">
    <location>
        <begin position="222"/>
        <end position="676"/>
    </location>
</feature>
<dbReference type="GO" id="GO:0004222">
    <property type="term" value="F:metalloendopeptidase activity"/>
    <property type="evidence" value="ECO:0007669"/>
    <property type="project" value="UniProtKB-EC"/>
</dbReference>
<dbReference type="InterPro" id="IPR001567">
    <property type="entry name" value="Pept_M3A_M3B_dom"/>
</dbReference>
<dbReference type="InterPro" id="IPR045090">
    <property type="entry name" value="Pept_M3A_M3B"/>
</dbReference>
<keyword evidence="5 9" id="KW-0862">Zinc</keyword>
<evidence type="ECO:0000313" key="13">
    <source>
        <dbReference type="Proteomes" id="UP000318126"/>
    </source>
</evidence>
<dbReference type="PANTHER" id="PTHR11804">
    <property type="entry name" value="PROTEASE M3 THIMET OLIGOPEPTIDASE-RELATED"/>
    <property type="match status" value="1"/>
</dbReference>
<dbReference type="Proteomes" id="UP000318126">
    <property type="component" value="Unassembled WGS sequence"/>
</dbReference>
<evidence type="ECO:0000256" key="1">
    <source>
        <dbReference type="ARBA" id="ARBA00006040"/>
    </source>
</evidence>
<dbReference type="GO" id="GO:0046872">
    <property type="term" value="F:metal ion binding"/>
    <property type="evidence" value="ECO:0007669"/>
    <property type="project" value="UniProtKB-UniRule"/>
</dbReference>
<keyword evidence="6 9" id="KW-0482">Metalloprotease</keyword>
<dbReference type="FunFam" id="3.40.390.10:FF:000009">
    <property type="entry name" value="Oligopeptidase A"/>
    <property type="match status" value="1"/>
</dbReference>
<sequence length="679" mass="76557">MSNPLLTSSILPPFSKIKPEHIQAAVEQGIADCRRNIEKVLAQPEPFTWDNLVVPLEETDDALGKIWSPISHMNSVVSTEEWRAAHDACLPLLSEYGTFVGQHQPLYQAYKSLRASAEFEQMSKAQQTVIEHSLRDFELSGIGLNDADKLRYGELAKRMSELTSGFSNQVLDATQAWSKLVTVEAELAGLPESAVAAAKAMAVAKELDGWLFTLDFPSYLPVMTYSENRELREECYRAFVTRASDQGPNAGEFDNGPLMDEILALRHELAQLLGFDSFAHKSLATKMAESPEQVLEFLNELALRSKDQGKAELAELTEFAKQAYQATDLTPWDLSFYAEKLKHHRYEISQELLRPYFPEDKVLSGLFYTVNRLFGLTITEQKEFDTWHKDVRFFSIEDSEGVHRGSFYLDLYAREGKRGGAWMDDCRGRRQTPNGLQNPVAYLTCNFNAPVDGKPALFTHDEVTTLFHEFGHGIHHMLTKIDVGGVSGINGVPWDAVELPSQFMENWCYEEEALAEISGHHETGEPLPKEMLDKMLAAKNFQSGMGMLRQIEFSLFDFAMHLEFDPTLGADIQGKLDEVRSLVAVIKPADFNRFQHSFSHIFAGGYAAGYYSYKWAEVLSADAFSRFEEEGIFNAETGRSFLENVLQMGGSEEPMELFKRFRGREPQIDALLRHSGINA</sequence>
<dbReference type="OrthoDB" id="9773538at2"/>
<organism evidence="12 13">
    <name type="scientific">Shewanella hanedai</name>
    <name type="common">Alteromonas hanedai</name>
    <dbReference type="NCBI Taxonomy" id="25"/>
    <lineage>
        <taxon>Bacteria</taxon>
        <taxon>Pseudomonadati</taxon>
        <taxon>Pseudomonadota</taxon>
        <taxon>Gammaproteobacteria</taxon>
        <taxon>Alteromonadales</taxon>
        <taxon>Shewanellaceae</taxon>
        <taxon>Shewanella</taxon>
    </lineage>
</organism>
<dbReference type="InterPro" id="IPR024080">
    <property type="entry name" value="Neurolysin/TOP_N"/>
</dbReference>
<comment type="similarity">
    <text evidence="1 9">Belongs to the peptidase M3 family.</text>
</comment>
<dbReference type="NCBIfam" id="NF008159">
    <property type="entry name" value="PRK10911.1"/>
    <property type="match status" value="1"/>
</dbReference>
<comment type="catalytic activity">
    <reaction evidence="7">
        <text>Hydrolysis of oligopeptides, with broad specificity. Gly or Ala commonly occur as P1 or P1' residues, but more distant residues are also important, as is shown by the fact that Z-Gly-Pro-Gly-|-Gly-Pro-Ala is cleaved, but not Z-(Gly)(5).</text>
        <dbReference type="EC" id="3.4.24.70"/>
    </reaction>
</comment>
<dbReference type="FunFam" id="1.20.1050.40:FF:000002">
    <property type="entry name" value="Oligopeptidase A"/>
    <property type="match status" value="1"/>
</dbReference>
<evidence type="ECO:0000256" key="3">
    <source>
        <dbReference type="ARBA" id="ARBA00022723"/>
    </source>
</evidence>
<dbReference type="Gene3D" id="1.10.1370.10">
    <property type="entry name" value="Neurolysin, domain 3"/>
    <property type="match status" value="1"/>
</dbReference>
<comment type="cofactor">
    <cofactor evidence="9">
        <name>Zn(2+)</name>
        <dbReference type="ChEBI" id="CHEBI:29105"/>
    </cofactor>
    <text evidence="9">Binds 1 zinc ion.</text>
</comment>
<accession>A0A553JQ44</accession>
<dbReference type="RefSeq" id="WP_143564284.1">
    <property type="nucleotide sequence ID" value="NZ_BMPL01000007.1"/>
</dbReference>
<dbReference type="AlphaFoldDB" id="A0A553JQ44"/>
<dbReference type="Gene3D" id="1.20.1050.40">
    <property type="entry name" value="Endopeptidase. Chain P, domain 1"/>
    <property type="match status" value="1"/>
</dbReference>
<dbReference type="Pfam" id="PF19310">
    <property type="entry name" value="TOP_N"/>
    <property type="match status" value="1"/>
</dbReference>
<evidence type="ECO:0000256" key="2">
    <source>
        <dbReference type="ARBA" id="ARBA00022670"/>
    </source>
</evidence>
<dbReference type="InterPro" id="IPR024077">
    <property type="entry name" value="Neurolysin/TOP_dom2"/>
</dbReference>
<evidence type="ECO:0000259" key="10">
    <source>
        <dbReference type="Pfam" id="PF01432"/>
    </source>
</evidence>
<keyword evidence="2 9" id="KW-0645">Protease</keyword>
<keyword evidence="4 9" id="KW-0378">Hydrolase</keyword>
<proteinExistence type="inferred from homology"/>
<keyword evidence="3 9" id="KW-0479">Metal-binding</keyword>
<protein>
    <recommendedName>
        <fullName evidence="8">oligopeptidase A</fullName>
        <ecNumber evidence="8">3.4.24.70</ecNumber>
    </recommendedName>
</protein>
<evidence type="ECO:0000313" key="12">
    <source>
        <dbReference type="EMBL" id="TRY14585.1"/>
    </source>
</evidence>
<dbReference type="EMBL" id="VKGK01000009">
    <property type="protein sequence ID" value="TRY14585.1"/>
    <property type="molecule type" value="Genomic_DNA"/>
</dbReference>
<reference evidence="13" key="1">
    <citation type="submission" date="2019-07" db="EMBL/GenBank/DDBJ databases">
        <title>Shewanella sp. YLB-08 draft genomic sequence.</title>
        <authorList>
            <person name="Yu L."/>
        </authorList>
    </citation>
    <scope>NUCLEOTIDE SEQUENCE [LARGE SCALE GENOMIC DNA]</scope>
    <source>
        <strain evidence="13">JCM 20706</strain>
    </source>
</reference>
<gene>
    <name evidence="12" type="primary">prlC</name>
    <name evidence="12" type="ORF">FN961_09295</name>
</gene>
<dbReference type="Pfam" id="PF01432">
    <property type="entry name" value="Peptidase_M3"/>
    <property type="match status" value="1"/>
</dbReference>
<comment type="caution">
    <text evidence="12">The sequence shown here is derived from an EMBL/GenBank/DDBJ whole genome shotgun (WGS) entry which is preliminary data.</text>
</comment>
<dbReference type="Gene3D" id="3.40.390.10">
    <property type="entry name" value="Collagenase (Catalytic Domain)"/>
    <property type="match status" value="1"/>
</dbReference>
<evidence type="ECO:0000256" key="5">
    <source>
        <dbReference type="ARBA" id="ARBA00022833"/>
    </source>
</evidence>
<evidence type="ECO:0000259" key="11">
    <source>
        <dbReference type="Pfam" id="PF19310"/>
    </source>
</evidence>
<dbReference type="CDD" id="cd06456">
    <property type="entry name" value="M3A_DCP"/>
    <property type="match status" value="1"/>
</dbReference>
<feature type="domain" description="Oligopeptidase A N-terminal" evidence="11">
    <location>
        <begin position="33"/>
        <end position="149"/>
    </location>
</feature>
<evidence type="ECO:0000256" key="6">
    <source>
        <dbReference type="ARBA" id="ARBA00023049"/>
    </source>
</evidence>
<dbReference type="PANTHER" id="PTHR11804:SF84">
    <property type="entry name" value="SACCHAROLYSIN"/>
    <property type="match status" value="1"/>
</dbReference>
<dbReference type="GO" id="GO:0006518">
    <property type="term" value="P:peptide metabolic process"/>
    <property type="evidence" value="ECO:0007669"/>
    <property type="project" value="TreeGrafter"/>
</dbReference>
<dbReference type="GO" id="GO:0006508">
    <property type="term" value="P:proteolysis"/>
    <property type="evidence" value="ECO:0007669"/>
    <property type="project" value="UniProtKB-KW"/>
</dbReference>